<gene>
    <name evidence="1" type="ORF">JZX89_02755</name>
</gene>
<keyword evidence="2" id="KW-1185">Reference proteome</keyword>
<protein>
    <submittedName>
        <fullName evidence="1">Uncharacterized protein</fullName>
    </submittedName>
</protein>
<dbReference type="RefSeq" id="WP_153513696.1">
    <property type="nucleotide sequence ID" value="NZ_JAFLNA010000001.1"/>
</dbReference>
<dbReference type="Proteomes" id="UP000664699">
    <property type="component" value="Unassembled WGS sequence"/>
</dbReference>
<dbReference type="EMBL" id="JAFLNA010000001">
    <property type="protein sequence ID" value="MBO0129662.1"/>
    <property type="molecule type" value="Genomic_DNA"/>
</dbReference>
<comment type="caution">
    <text evidence="1">The sequence shown here is derived from an EMBL/GenBank/DDBJ whole genome shotgun (WGS) entry which is preliminary data.</text>
</comment>
<name>A0ABS3ECH1_9HYPH</name>
<reference evidence="1 2" key="1">
    <citation type="submission" date="2021-03" db="EMBL/GenBank/DDBJ databases">
        <title>Whole genome sequence of Agrobacterium sp. strain Rnr.</title>
        <authorList>
            <person name="Mafakheri H."/>
            <person name="Taghavi S.M."/>
            <person name="Nemanja K."/>
            <person name="Osdaghi E."/>
        </authorList>
    </citation>
    <scope>NUCLEOTIDE SEQUENCE [LARGE SCALE GENOMIC DNA]</scope>
    <source>
        <strain evidence="1 2">Rnr</strain>
    </source>
</reference>
<sequence>MGETTKDLIDADCSAFKLEPVCAEQSSPLRDMVGKLQDEVAGILGPNPEPFDMKMFTDEI</sequence>
<organism evidence="1 2">
    <name type="scientific">Agrobacterium burrii</name>
    <dbReference type="NCBI Taxonomy" id="2815339"/>
    <lineage>
        <taxon>Bacteria</taxon>
        <taxon>Pseudomonadati</taxon>
        <taxon>Pseudomonadota</taxon>
        <taxon>Alphaproteobacteria</taxon>
        <taxon>Hyphomicrobiales</taxon>
        <taxon>Rhizobiaceae</taxon>
        <taxon>Rhizobium/Agrobacterium group</taxon>
        <taxon>Agrobacterium</taxon>
        <taxon>Agrobacterium tumefaciens complex</taxon>
    </lineage>
</organism>
<accession>A0ABS3ECH1</accession>
<evidence type="ECO:0000313" key="1">
    <source>
        <dbReference type="EMBL" id="MBO0129662.1"/>
    </source>
</evidence>
<evidence type="ECO:0000313" key="2">
    <source>
        <dbReference type="Proteomes" id="UP000664699"/>
    </source>
</evidence>
<proteinExistence type="predicted"/>